<accession>A0A382WS06</accession>
<feature type="non-terminal residue" evidence="2">
    <location>
        <position position="37"/>
    </location>
</feature>
<evidence type="ECO:0000256" key="1">
    <source>
        <dbReference type="SAM" id="MobiDB-lite"/>
    </source>
</evidence>
<gene>
    <name evidence="2" type="ORF">METZ01_LOCUS414039</name>
</gene>
<evidence type="ECO:0000313" key="2">
    <source>
        <dbReference type="EMBL" id="SVD61185.1"/>
    </source>
</evidence>
<dbReference type="AlphaFoldDB" id="A0A382WS06"/>
<sequence length="37" mass="4373">MDDKKGGLPNGAATELWMNLAHHRPQTRHRRHQRRSL</sequence>
<feature type="compositionally biased region" description="Basic residues" evidence="1">
    <location>
        <begin position="21"/>
        <end position="37"/>
    </location>
</feature>
<organism evidence="2">
    <name type="scientific">marine metagenome</name>
    <dbReference type="NCBI Taxonomy" id="408172"/>
    <lineage>
        <taxon>unclassified sequences</taxon>
        <taxon>metagenomes</taxon>
        <taxon>ecological metagenomes</taxon>
    </lineage>
</organism>
<feature type="region of interest" description="Disordered" evidence="1">
    <location>
        <begin position="1"/>
        <end position="37"/>
    </location>
</feature>
<protein>
    <submittedName>
        <fullName evidence="2">Uncharacterized protein</fullName>
    </submittedName>
</protein>
<name>A0A382WS06_9ZZZZ</name>
<dbReference type="EMBL" id="UINC01161792">
    <property type="protein sequence ID" value="SVD61185.1"/>
    <property type="molecule type" value="Genomic_DNA"/>
</dbReference>
<reference evidence="2" key="1">
    <citation type="submission" date="2018-05" db="EMBL/GenBank/DDBJ databases">
        <authorList>
            <person name="Lanie J.A."/>
            <person name="Ng W.-L."/>
            <person name="Kazmierczak K.M."/>
            <person name="Andrzejewski T.M."/>
            <person name="Davidsen T.M."/>
            <person name="Wayne K.J."/>
            <person name="Tettelin H."/>
            <person name="Glass J.I."/>
            <person name="Rusch D."/>
            <person name="Podicherti R."/>
            <person name="Tsui H.-C.T."/>
            <person name="Winkler M.E."/>
        </authorList>
    </citation>
    <scope>NUCLEOTIDE SEQUENCE</scope>
</reference>
<proteinExistence type="predicted"/>